<reference evidence="1 2" key="1">
    <citation type="journal article" date="2018" name="Front. Plant Sci.">
        <title>Red Clover (Trifolium pratense) and Zigzag Clover (T. medium) - A Picture of Genomic Similarities and Differences.</title>
        <authorList>
            <person name="Dluhosova J."/>
            <person name="Istvanek J."/>
            <person name="Nedelnik J."/>
            <person name="Repkova J."/>
        </authorList>
    </citation>
    <scope>NUCLEOTIDE SEQUENCE [LARGE SCALE GENOMIC DNA]</scope>
    <source>
        <strain evidence="2">cv. 10/8</strain>
        <tissue evidence="1">Leaf</tissue>
    </source>
</reference>
<feature type="non-terminal residue" evidence="1">
    <location>
        <position position="1"/>
    </location>
</feature>
<evidence type="ECO:0000313" key="2">
    <source>
        <dbReference type="Proteomes" id="UP000265520"/>
    </source>
</evidence>
<feature type="non-terminal residue" evidence="1">
    <location>
        <position position="145"/>
    </location>
</feature>
<dbReference type="EMBL" id="LXQA010037557">
    <property type="protein sequence ID" value="MCH98428.1"/>
    <property type="molecule type" value="Genomic_DNA"/>
</dbReference>
<keyword evidence="2" id="KW-1185">Reference proteome</keyword>
<evidence type="ECO:0000313" key="1">
    <source>
        <dbReference type="EMBL" id="MCH98428.1"/>
    </source>
</evidence>
<evidence type="ECO:0008006" key="3">
    <source>
        <dbReference type="Google" id="ProtNLM"/>
    </source>
</evidence>
<proteinExistence type="predicted"/>
<comment type="caution">
    <text evidence="1">The sequence shown here is derived from an EMBL/GenBank/DDBJ whole genome shotgun (WGS) entry which is preliminary data.</text>
</comment>
<dbReference type="Proteomes" id="UP000265520">
    <property type="component" value="Unassembled WGS sequence"/>
</dbReference>
<accession>A0A392NH46</accession>
<organism evidence="1 2">
    <name type="scientific">Trifolium medium</name>
    <dbReference type="NCBI Taxonomy" id="97028"/>
    <lineage>
        <taxon>Eukaryota</taxon>
        <taxon>Viridiplantae</taxon>
        <taxon>Streptophyta</taxon>
        <taxon>Embryophyta</taxon>
        <taxon>Tracheophyta</taxon>
        <taxon>Spermatophyta</taxon>
        <taxon>Magnoliopsida</taxon>
        <taxon>eudicotyledons</taxon>
        <taxon>Gunneridae</taxon>
        <taxon>Pentapetalae</taxon>
        <taxon>rosids</taxon>
        <taxon>fabids</taxon>
        <taxon>Fabales</taxon>
        <taxon>Fabaceae</taxon>
        <taxon>Papilionoideae</taxon>
        <taxon>50 kb inversion clade</taxon>
        <taxon>NPAAA clade</taxon>
        <taxon>Hologalegina</taxon>
        <taxon>IRL clade</taxon>
        <taxon>Trifolieae</taxon>
        <taxon>Trifolium</taxon>
    </lineage>
</organism>
<name>A0A392NH46_9FABA</name>
<sequence>RGFTLAGRYNGQQNNEFSFKHNLNSKGEKPRPTTQVNEKYFPQAFATLALNDTKDQSFIVDSGATSHMINDADVLVVPDLKNNLLSVGKFVSDNHCSFEFTSSGFVIKDQNQRMIARGHKKGQLYTLEGDCQEALSAIRGGSSST</sequence>
<gene>
    <name evidence="1" type="ORF">A2U01_0019430</name>
</gene>
<protein>
    <recommendedName>
        <fullName evidence="3">Gag-pol polyprotein</fullName>
    </recommendedName>
</protein>
<dbReference type="AlphaFoldDB" id="A0A392NH46"/>